<dbReference type="Proteomes" id="UP000321479">
    <property type="component" value="Chromosome"/>
</dbReference>
<proteinExistence type="predicted"/>
<sequence length="293" mass="30210">MKTNLNPFRTGILMAAMLLCTISCKKDSTSSQTADEQTTVDLASSSTGAESLYDDAFDVVVQSSEESGISTSSTTGLTTNSTQSVNAYTAVSACAVVTLSPQDPSVFPKTMTIDYGTGCTSVNGVTRKGKLTVNLLGKVRTPGSVISVTFDNYSVNGYTLTGTYALTPVVAGGGGINYNIAITNGSITLPTGVVYTYSATETFTQTGGIGTSTVTDDTYSITGSFSYGGNGNSITGTVTTPLIRTADCKNITMGTIAFTYKNINGTLDFGTGDCDNTATLKVAGKTSTVTLPR</sequence>
<organism evidence="1 2">
    <name type="scientific">Mucilaginibacter ginsenosidivorans</name>
    <dbReference type="NCBI Taxonomy" id="398053"/>
    <lineage>
        <taxon>Bacteria</taxon>
        <taxon>Pseudomonadati</taxon>
        <taxon>Bacteroidota</taxon>
        <taxon>Sphingobacteriia</taxon>
        <taxon>Sphingobacteriales</taxon>
        <taxon>Sphingobacteriaceae</taxon>
        <taxon>Mucilaginibacter</taxon>
    </lineage>
</organism>
<accession>A0A5B8UYL6</accession>
<evidence type="ECO:0008006" key="3">
    <source>
        <dbReference type="Google" id="ProtNLM"/>
    </source>
</evidence>
<name>A0A5B8UYL6_9SPHI</name>
<dbReference type="KEGG" id="mgin:FRZ54_16945"/>
<gene>
    <name evidence="1" type="ORF">FRZ54_16945</name>
</gene>
<evidence type="ECO:0000313" key="2">
    <source>
        <dbReference type="Proteomes" id="UP000321479"/>
    </source>
</evidence>
<keyword evidence="2" id="KW-1185">Reference proteome</keyword>
<dbReference type="RefSeq" id="WP_147032780.1">
    <property type="nucleotide sequence ID" value="NZ_CP042436.1"/>
</dbReference>
<dbReference type="EMBL" id="CP042436">
    <property type="protein sequence ID" value="QEC64194.1"/>
    <property type="molecule type" value="Genomic_DNA"/>
</dbReference>
<dbReference type="OrthoDB" id="1114031at2"/>
<evidence type="ECO:0000313" key="1">
    <source>
        <dbReference type="EMBL" id="QEC64194.1"/>
    </source>
</evidence>
<protein>
    <recommendedName>
        <fullName evidence="3">Lipoprotein</fullName>
    </recommendedName>
</protein>
<dbReference type="AlphaFoldDB" id="A0A5B8UYL6"/>
<reference evidence="1 2" key="1">
    <citation type="journal article" date="2017" name="Curr. Microbiol.">
        <title>Mucilaginibacter ginsenosidivorans sp. nov., Isolated from Soil of Ginseng Field.</title>
        <authorList>
            <person name="Kim M.M."/>
            <person name="Siddiqi M.Z."/>
            <person name="Im W.T."/>
        </authorList>
    </citation>
    <scope>NUCLEOTIDE SEQUENCE [LARGE SCALE GENOMIC DNA]</scope>
    <source>
        <strain evidence="1 2">Gsoil 3017</strain>
    </source>
</reference>